<protein>
    <submittedName>
        <fullName evidence="1">Uncharacterized protein</fullName>
    </submittedName>
</protein>
<gene>
    <name evidence="1" type="ORF">GCM10023168_13940</name>
</gene>
<dbReference type="EMBL" id="BAABGM010000009">
    <property type="protein sequence ID" value="GAA4402914.1"/>
    <property type="molecule type" value="Genomic_DNA"/>
</dbReference>
<keyword evidence="2" id="KW-1185">Reference proteome</keyword>
<evidence type="ECO:0000313" key="1">
    <source>
        <dbReference type="EMBL" id="GAA4402914.1"/>
    </source>
</evidence>
<name>A0ABP8K9T3_9MICO</name>
<dbReference type="RefSeq" id="WP_345203953.1">
    <property type="nucleotide sequence ID" value="NZ_BAABGM010000009.1"/>
</dbReference>
<comment type="caution">
    <text evidence="1">The sequence shown here is derived from an EMBL/GenBank/DDBJ whole genome shotgun (WGS) entry which is preliminary data.</text>
</comment>
<dbReference type="Proteomes" id="UP001500945">
    <property type="component" value="Unassembled WGS sequence"/>
</dbReference>
<organism evidence="1 2">
    <name type="scientific">Fodinibacter luteus</name>
    <dbReference type="NCBI Taxonomy" id="552064"/>
    <lineage>
        <taxon>Bacteria</taxon>
        <taxon>Bacillati</taxon>
        <taxon>Actinomycetota</taxon>
        <taxon>Actinomycetes</taxon>
        <taxon>Micrococcales</taxon>
        <taxon>Intrasporangiaceae</taxon>
        <taxon>Fodinibacter (ex Wang et al. 2009)</taxon>
    </lineage>
</organism>
<proteinExistence type="predicted"/>
<accession>A0ABP8K9T3</accession>
<sequence>MTATVTPPRSGAPPATVTAEAARALVLDLCDVAGDGEAVSALLLSLARDDTRQVAAVALTALHIVFLECLTEAVPTNREEASP</sequence>
<evidence type="ECO:0000313" key="2">
    <source>
        <dbReference type="Proteomes" id="UP001500945"/>
    </source>
</evidence>
<reference evidence="2" key="1">
    <citation type="journal article" date="2019" name="Int. J. Syst. Evol. Microbiol.">
        <title>The Global Catalogue of Microorganisms (GCM) 10K type strain sequencing project: providing services to taxonomists for standard genome sequencing and annotation.</title>
        <authorList>
            <consortium name="The Broad Institute Genomics Platform"/>
            <consortium name="The Broad Institute Genome Sequencing Center for Infectious Disease"/>
            <person name="Wu L."/>
            <person name="Ma J."/>
        </authorList>
    </citation>
    <scope>NUCLEOTIDE SEQUENCE [LARGE SCALE GENOMIC DNA]</scope>
    <source>
        <strain evidence="2">JCM 17809</strain>
    </source>
</reference>